<dbReference type="RefSeq" id="XP_070915011.1">
    <property type="nucleotide sequence ID" value="XM_071058910.1"/>
</dbReference>
<dbReference type="Proteomes" id="UP001628179">
    <property type="component" value="Unassembled WGS sequence"/>
</dbReference>
<protein>
    <recommendedName>
        <fullName evidence="8">Golgi to ER traffic protein 2</fullName>
    </recommendedName>
</protein>
<feature type="compositionally biased region" description="Acidic residues" evidence="4">
    <location>
        <begin position="1"/>
        <end position="10"/>
    </location>
</feature>
<dbReference type="PANTHER" id="PTHR28263:SF1">
    <property type="entry name" value="GOLGI TO ER TRAFFIC PROTEIN 2"/>
    <property type="match status" value="1"/>
</dbReference>
<keyword evidence="2 5" id="KW-1133">Transmembrane helix</keyword>
<dbReference type="InterPro" id="IPR028143">
    <property type="entry name" value="Get2/sif1"/>
</dbReference>
<evidence type="ECO:0000256" key="1">
    <source>
        <dbReference type="ARBA" id="ARBA00022692"/>
    </source>
</evidence>
<evidence type="ECO:0000256" key="5">
    <source>
        <dbReference type="SAM" id="Phobius"/>
    </source>
</evidence>
<feature type="transmembrane region" description="Helical" evidence="5">
    <location>
        <begin position="214"/>
        <end position="234"/>
    </location>
</feature>
<feature type="compositionally biased region" description="Low complexity" evidence="4">
    <location>
        <begin position="51"/>
        <end position="79"/>
    </location>
</feature>
<keyword evidence="7" id="KW-1185">Reference proteome</keyword>
<evidence type="ECO:0000256" key="3">
    <source>
        <dbReference type="ARBA" id="ARBA00023136"/>
    </source>
</evidence>
<feature type="compositionally biased region" description="Basic and acidic residues" evidence="4">
    <location>
        <begin position="27"/>
        <end position="38"/>
    </location>
</feature>
<evidence type="ECO:0000313" key="6">
    <source>
        <dbReference type="EMBL" id="GAB1313279.1"/>
    </source>
</evidence>
<feature type="region of interest" description="Disordered" evidence="4">
    <location>
        <begin position="1"/>
        <end position="118"/>
    </location>
</feature>
<dbReference type="PANTHER" id="PTHR28263">
    <property type="entry name" value="GOLGI TO ER TRAFFIC PROTEIN 2"/>
    <property type="match status" value="1"/>
</dbReference>
<evidence type="ECO:0000313" key="7">
    <source>
        <dbReference type="Proteomes" id="UP001628179"/>
    </source>
</evidence>
<feature type="region of interest" description="Disordered" evidence="4">
    <location>
        <begin position="178"/>
        <end position="202"/>
    </location>
</feature>
<organism evidence="6 7">
    <name type="scientific">Madurella fahalii</name>
    <dbReference type="NCBI Taxonomy" id="1157608"/>
    <lineage>
        <taxon>Eukaryota</taxon>
        <taxon>Fungi</taxon>
        <taxon>Dikarya</taxon>
        <taxon>Ascomycota</taxon>
        <taxon>Pezizomycotina</taxon>
        <taxon>Sordariomycetes</taxon>
        <taxon>Sordariomycetidae</taxon>
        <taxon>Sordariales</taxon>
        <taxon>Sordariales incertae sedis</taxon>
        <taxon>Madurella</taxon>
    </lineage>
</organism>
<dbReference type="Pfam" id="PF08690">
    <property type="entry name" value="GET2"/>
    <property type="match status" value="1"/>
</dbReference>
<evidence type="ECO:0000256" key="2">
    <source>
        <dbReference type="ARBA" id="ARBA00022989"/>
    </source>
</evidence>
<keyword evidence="3 5" id="KW-0472">Membrane</keyword>
<proteinExistence type="predicted"/>
<feature type="compositionally biased region" description="Polar residues" evidence="4">
    <location>
        <begin position="109"/>
        <end position="118"/>
    </location>
</feature>
<name>A0ABQ0G686_9PEZI</name>
<evidence type="ECO:0008006" key="8">
    <source>
        <dbReference type="Google" id="ProtNLM"/>
    </source>
</evidence>
<comment type="caution">
    <text evidence="6">The sequence shown here is derived from an EMBL/GenBank/DDBJ whole genome shotgun (WGS) entry which is preliminary data.</text>
</comment>
<dbReference type="GeneID" id="98174233"/>
<dbReference type="EMBL" id="BAAFSV010000002">
    <property type="protein sequence ID" value="GAB1313279.1"/>
    <property type="molecule type" value="Genomic_DNA"/>
</dbReference>
<feature type="transmembrane region" description="Helical" evidence="5">
    <location>
        <begin position="325"/>
        <end position="346"/>
    </location>
</feature>
<feature type="transmembrane region" description="Helical" evidence="5">
    <location>
        <begin position="292"/>
        <end position="313"/>
    </location>
</feature>
<feature type="compositionally biased region" description="Low complexity" evidence="4">
    <location>
        <begin position="188"/>
        <end position="202"/>
    </location>
</feature>
<keyword evidence="1 5" id="KW-0812">Transmembrane</keyword>
<reference evidence="6 7" key="1">
    <citation type="submission" date="2024-09" db="EMBL/GenBank/DDBJ databases">
        <title>Itraconazole resistance in Madurella fahalii resulting from another homologue of gene encoding cytochrome P450 14-alpha sterol demethylase (CYP51).</title>
        <authorList>
            <person name="Yoshioka I."/>
            <person name="Fahal A.H."/>
            <person name="Kaneko S."/>
            <person name="Yaguchi T."/>
        </authorList>
    </citation>
    <scope>NUCLEOTIDE SEQUENCE [LARGE SCALE GENOMIC DNA]</scope>
    <source>
        <strain evidence="6 7">IFM 68171</strain>
    </source>
</reference>
<gene>
    <name evidence="6" type="ORF">MFIFM68171_03489</name>
</gene>
<accession>A0ABQ0G686</accession>
<evidence type="ECO:0000256" key="4">
    <source>
        <dbReference type="SAM" id="MobiDB-lite"/>
    </source>
</evidence>
<sequence length="348" mass="36704">MTTLTPEEEAASTRAAEQARLRKARREAKIKAGAESRLKTITGLGGGVQRDPAPAAASAPAAPTDAPSNAAPAAPATSPRQHADPDEVDISQHFYQPQTTARVPPPPASDTTAGPNISDSQLRQMMLGLDQPPSAPGMPNMPPGMEDDPMLRMMMQMLGGGPGGAGNANPFINMSANMNMPFPPPPGGAQNPQQQQQQEDPQLLPNRSSSLWRLLHTAIALSLGLYIALFTPFAGTKLERDRAAAAAAGSAEEREALAARQDTTSNFFWAFATAEAVLLTTRWFVDRGRSRLGGSAGPGLLGMLVGFLPPAVQSKVEMAMRYGEVFGTVKGDVLVCVFVLGAAAWWRG</sequence>